<feature type="transmembrane region" description="Helical" evidence="1">
    <location>
        <begin position="6"/>
        <end position="30"/>
    </location>
</feature>
<reference evidence="2 3" key="1">
    <citation type="journal article" date="2012" name="Int. J. Syst. Evol. Microbiol.">
        <title>Shewanella dokdonensis sp. nov., isolated from seawater.</title>
        <authorList>
            <person name="Sung H.R."/>
            <person name="Yoon J.H."/>
            <person name="Ghim S.Y."/>
        </authorList>
    </citation>
    <scope>NUCLEOTIDE SEQUENCE [LARGE SCALE GENOMIC DNA]</scope>
    <source>
        <strain evidence="2 3">DSM 23626</strain>
    </source>
</reference>
<keyword evidence="1" id="KW-1133">Transmembrane helix</keyword>
<dbReference type="RefSeq" id="WP_213683178.1">
    <property type="nucleotide sequence ID" value="NZ_CP074572.1"/>
</dbReference>
<name>A0ABX8DIG8_9GAMM</name>
<feature type="transmembrane region" description="Helical" evidence="1">
    <location>
        <begin position="328"/>
        <end position="352"/>
    </location>
</feature>
<gene>
    <name evidence="2" type="ORF">KHX94_09290</name>
</gene>
<feature type="transmembrane region" description="Helical" evidence="1">
    <location>
        <begin position="251"/>
        <end position="270"/>
    </location>
</feature>
<feature type="transmembrane region" description="Helical" evidence="1">
    <location>
        <begin position="304"/>
        <end position="322"/>
    </location>
</feature>
<keyword evidence="1" id="KW-0472">Membrane</keyword>
<dbReference type="Proteomes" id="UP000676428">
    <property type="component" value="Chromosome"/>
</dbReference>
<feature type="transmembrane region" description="Helical" evidence="1">
    <location>
        <begin position="81"/>
        <end position="101"/>
    </location>
</feature>
<feature type="transmembrane region" description="Helical" evidence="1">
    <location>
        <begin position="359"/>
        <end position="378"/>
    </location>
</feature>
<sequence length="379" mass="42855">MSPWFRYYWLNTSTLMSLIAAVILPILAAYESYLHDTAYLQLAYGGIGVFAFVGTILQKLLQYISLEWAQIVPRYKPRLLRQLGGATGIYGIFIIVLQCLYGNEQLLKYFCAGAYSGLLLGYLSFKSLGKLQNIIVIALIFCAEYVPLSVSLGLLVGAAMLVCWQIKYRLQWHPQATSVLYLTRGDAERTLGEFLGRGLSQRGFNALTRWLHPLSFVSGAYLIGITFWIWGLPIFLWVVAGLDGKSSAGEMATYLAAMMAVIILLLEPMYRLNQSKQLQLLWLLPCYQGKLALRQAYVKAQWRFIALLLGSVSLFGIVQSLITPQLTWLLQFLHLMLLLFNCCVVIQTLGLFCRNDWQLGCMSVLVLTYWTGAFWARWG</sequence>
<feature type="transmembrane region" description="Helical" evidence="1">
    <location>
        <begin position="42"/>
        <end position="61"/>
    </location>
</feature>
<accession>A0ABX8DIG8</accession>
<keyword evidence="3" id="KW-1185">Reference proteome</keyword>
<evidence type="ECO:0000256" key="1">
    <source>
        <dbReference type="SAM" id="Phobius"/>
    </source>
</evidence>
<evidence type="ECO:0000313" key="3">
    <source>
        <dbReference type="Proteomes" id="UP000676428"/>
    </source>
</evidence>
<dbReference type="EMBL" id="CP074572">
    <property type="protein sequence ID" value="QVK24593.1"/>
    <property type="molecule type" value="Genomic_DNA"/>
</dbReference>
<feature type="transmembrane region" description="Helical" evidence="1">
    <location>
        <begin position="131"/>
        <end position="164"/>
    </location>
</feature>
<evidence type="ECO:0000313" key="2">
    <source>
        <dbReference type="EMBL" id="QVK24593.1"/>
    </source>
</evidence>
<feature type="transmembrane region" description="Helical" evidence="1">
    <location>
        <begin position="219"/>
        <end position="239"/>
    </location>
</feature>
<proteinExistence type="predicted"/>
<organism evidence="2 3">
    <name type="scientific">Shewanella dokdonensis</name>
    <dbReference type="NCBI Taxonomy" id="712036"/>
    <lineage>
        <taxon>Bacteria</taxon>
        <taxon>Pseudomonadati</taxon>
        <taxon>Pseudomonadota</taxon>
        <taxon>Gammaproteobacteria</taxon>
        <taxon>Alteromonadales</taxon>
        <taxon>Shewanellaceae</taxon>
        <taxon>Shewanella</taxon>
    </lineage>
</organism>
<keyword evidence="1" id="KW-0812">Transmembrane</keyword>
<protein>
    <submittedName>
        <fullName evidence="2">Uncharacterized protein</fullName>
    </submittedName>
</protein>